<feature type="compositionally biased region" description="Polar residues" evidence="1">
    <location>
        <begin position="308"/>
        <end position="317"/>
    </location>
</feature>
<dbReference type="EMBL" id="CCKQ01010181">
    <property type="protein sequence ID" value="CDW81687.1"/>
    <property type="molecule type" value="Genomic_DNA"/>
</dbReference>
<keyword evidence="3" id="KW-1185">Reference proteome</keyword>
<evidence type="ECO:0000313" key="2">
    <source>
        <dbReference type="EMBL" id="CDW81687.1"/>
    </source>
</evidence>
<reference evidence="2 3" key="1">
    <citation type="submission" date="2014-06" db="EMBL/GenBank/DDBJ databases">
        <authorList>
            <person name="Swart Estienne"/>
        </authorList>
    </citation>
    <scope>NUCLEOTIDE SEQUENCE [LARGE SCALE GENOMIC DNA]</scope>
    <source>
        <strain evidence="2 3">130c</strain>
    </source>
</reference>
<evidence type="ECO:0000313" key="3">
    <source>
        <dbReference type="Proteomes" id="UP000039865"/>
    </source>
</evidence>
<dbReference type="InParanoid" id="A0A078AJN8"/>
<feature type="region of interest" description="Disordered" evidence="1">
    <location>
        <begin position="308"/>
        <end position="327"/>
    </location>
</feature>
<dbReference type="Proteomes" id="UP000039865">
    <property type="component" value="Unassembled WGS sequence"/>
</dbReference>
<dbReference type="AlphaFoldDB" id="A0A078AJN8"/>
<organism evidence="2 3">
    <name type="scientific">Stylonychia lemnae</name>
    <name type="common">Ciliate</name>
    <dbReference type="NCBI Taxonomy" id="5949"/>
    <lineage>
        <taxon>Eukaryota</taxon>
        <taxon>Sar</taxon>
        <taxon>Alveolata</taxon>
        <taxon>Ciliophora</taxon>
        <taxon>Intramacronucleata</taxon>
        <taxon>Spirotrichea</taxon>
        <taxon>Stichotrichia</taxon>
        <taxon>Sporadotrichida</taxon>
        <taxon>Oxytrichidae</taxon>
        <taxon>Stylonychinae</taxon>
        <taxon>Stylonychia</taxon>
    </lineage>
</organism>
<accession>A0A078AJN8</accession>
<protein>
    <submittedName>
        <fullName evidence="2">Uncharacterized protein</fullName>
    </submittedName>
</protein>
<evidence type="ECO:0000256" key="1">
    <source>
        <dbReference type="SAM" id="MobiDB-lite"/>
    </source>
</evidence>
<gene>
    <name evidence="2" type="primary">Contig11914.g12748</name>
    <name evidence="2" type="ORF">STYLEM_10710</name>
</gene>
<name>A0A078AJN8_STYLE</name>
<proteinExistence type="predicted"/>
<sequence>MLRQNTNARTSQLKVNTPLGQEKDKTIIKLKQTEDEVLLQSPKNEQMMSLNKARQELIGKDLKNFEVMDGIYQKVRNKTNENLHKLDGMLHIQAKELYYDKKADIYQLLKDKKKADEDDIQKFLEMNQVPINYRQEQEQEIKRICKEFNIDLKSMRLPYREKIRQICNNFSAFYRYKKDQREILDQNLLKNSEYVETNMMNEEYLRVLMRVQYIGEHSLTEQEQILFRKLKDLRKLNISLDKRQEFYLNQFEKKKKLQEDRQLQLQQILAEKMKKKKPFKLSDFKNKSQQQANGLPIEDLNDSMESLTINTSSTGGNSPKLANAKESSKNLYKSMEQKLQVTSPIKIDDRSKFRIDHFDTNMSTNDSGLSKVKQFQNARNLNFKSQDHSKQFIEIQVNDTQNEPRSINQLPQIKKLNLDGAFTTTNQSISNQKRGTRNQQNEKTFISLMRFPGDTSARTNEQSTDRQTAAYTHTQNSHLDTSVAYKKYVQSQQNSPRQKRVQTIDQMLRRKLQPIRLSQDQQSIIENRDRKYSAAIKERYIQSQAITRDNSLQKLGTQQSNDIQQLNNDDQSQLQQQSTQVPQFNEQQSQSIFEEEKVIDKNKLIRQLIFNNPPNVRADFQRIKRNIDKNHQNRLSPLYDKRRGLQRVEFKEKTPTLNDDDIKRLLRLYPPSKIENEKKAELEIQKERKWQRKQLESILKNVDKIEHQNKTEKDKIIYQMLIQNIKDDEFMKTVEKLKEIDFAESVVLQTLFEYKLKDEHDQADLANEVAKEYHSGKLDPLLALRIERKNKMKQNQKIQKGLKKVN</sequence>